<comment type="pathway">
    <text evidence="2">Glycolipid biosynthesis; glycosylphosphatidylinositol-anchor biosynthesis.</text>
</comment>
<reference evidence="11" key="1">
    <citation type="journal article" date="2022" name="IScience">
        <title>Evolution of zygomycete secretomes and the origins of terrestrial fungal ecologies.</title>
        <authorList>
            <person name="Chang Y."/>
            <person name="Wang Y."/>
            <person name="Mondo S."/>
            <person name="Ahrendt S."/>
            <person name="Andreopoulos W."/>
            <person name="Barry K."/>
            <person name="Beard J."/>
            <person name="Benny G.L."/>
            <person name="Blankenship S."/>
            <person name="Bonito G."/>
            <person name="Cuomo C."/>
            <person name="Desiro A."/>
            <person name="Gervers K.A."/>
            <person name="Hundley H."/>
            <person name="Kuo A."/>
            <person name="LaButti K."/>
            <person name="Lang B.F."/>
            <person name="Lipzen A."/>
            <person name="O'Donnell K."/>
            <person name="Pangilinan J."/>
            <person name="Reynolds N."/>
            <person name="Sandor L."/>
            <person name="Smith M.E."/>
            <person name="Tsang A."/>
            <person name="Grigoriev I.V."/>
            <person name="Stajich J.E."/>
            <person name="Spatafora J.W."/>
        </authorList>
    </citation>
    <scope>NUCLEOTIDE SEQUENCE</scope>
    <source>
        <strain evidence="11">RSA 2281</strain>
    </source>
</reference>
<dbReference type="Pfam" id="PF10510">
    <property type="entry name" value="PIG-S"/>
    <property type="match status" value="1"/>
</dbReference>
<evidence type="ECO:0000256" key="3">
    <source>
        <dbReference type="ARBA" id="ARBA00005316"/>
    </source>
</evidence>
<evidence type="ECO:0000256" key="1">
    <source>
        <dbReference type="ARBA" id="ARBA00004477"/>
    </source>
</evidence>
<evidence type="ECO:0000256" key="6">
    <source>
        <dbReference type="ARBA" id="ARBA00022824"/>
    </source>
</evidence>
<keyword evidence="7 10" id="KW-1133">Transmembrane helix</keyword>
<name>A0AAD5K3V2_9FUNG</name>
<proteinExistence type="inferred from homology"/>
<sequence>MSNTRWVVASFWAFFLIGLPFWWKTTEVYRANLPFSEIDSWILGKESCSYVFPTTIVIHIPQSIQYNIDRTQSLRQQLSTEFSKNSNCAEFPFNIQYQLWNKEKDYRLDHDDELIKQYREAPVGCYHLFFDEAATDQTIPYNITVGNARTSVVQIKDISNDKVDHAIFTLAKMIFGDEYAALTQFTWRLNHVRDKNDMSSMRTLKYSPRYQVTFSLMNNDPSKLIVDWDIQEAVKGYMYPLLRELSMISNFTVDSQIQNYATLSMKPHYREREGKAGYYYLNPENLPHFINSADWNLASTISSHSTINFILYVPSPDERLWIHDKQGRPLPGNAFSIPGWGGVVIKNPPPPHTLTDDHYYQMDKKRLQPVLRIFVSQLRTLLGIHDFTSVTTPEFNVTFMTAPHTGITSLEKDAVIRRRTVENIVNTASTLNSLAQLVEEIPNMVVLDHIALQVQESLHALDLSYHALQAGQYDVALQQSIRAIELAEEAFFNPTMVSMLYFPDEHKYAIYMPLFVPISVPLIMAVLKSLKGSKKEKSKTE</sequence>
<evidence type="ECO:0000313" key="11">
    <source>
        <dbReference type="EMBL" id="KAI9253843.1"/>
    </source>
</evidence>
<keyword evidence="4" id="KW-0337">GPI-anchor biosynthesis</keyword>
<dbReference type="AlphaFoldDB" id="A0AAD5K3V2"/>
<comment type="caution">
    <text evidence="11">The sequence shown here is derived from an EMBL/GenBank/DDBJ whole genome shotgun (WGS) entry which is preliminary data.</text>
</comment>
<evidence type="ECO:0000256" key="4">
    <source>
        <dbReference type="ARBA" id="ARBA00022502"/>
    </source>
</evidence>
<gene>
    <name evidence="11" type="ORF">BDA99DRAFT_519133</name>
</gene>
<evidence type="ECO:0000256" key="8">
    <source>
        <dbReference type="ARBA" id="ARBA00023136"/>
    </source>
</evidence>
<protein>
    <submittedName>
        <fullName evidence="11">Phosphatidylinositol-glycan biosynthesis class S protein</fullName>
    </submittedName>
</protein>
<keyword evidence="12" id="KW-1185">Reference proteome</keyword>
<dbReference type="GO" id="GO:0042765">
    <property type="term" value="C:GPI-anchor transamidase complex"/>
    <property type="evidence" value="ECO:0007669"/>
    <property type="project" value="InterPro"/>
</dbReference>
<evidence type="ECO:0000256" key="9">
    <source>
        <dbReference type="ARBA" id="ARBA00023180"/>
    </source>
</evidence>
<keyword evidence="8 10" id="KW-0472">Membrane</keyword>
<evidence type="ECO:0000256" key="7">
    <source>
        <dbReference type="ARBA" id="ARBA00022989"/>
    </source>
</evidence>
<dbReference type="GO" id="GO:0006506">
    <property type="term" value="P:GPI anchor biosynthetic process"/>
    <property type="evidence" value="ECO:0007669"/>
    <property type="project" value="UniProtKB-KW"/>
</dbReference>
<keyword evidence="9" id="KW-0325">Glycoprotein</keyword>
<dbReference type="InterPro" id="IPR019540">
    <property type="entry name" value="PtdIno-glycan_biosynth_class_S"/>
</dbReference>
<dbReference type="GO" id="GO:0016255">
    <property type="term" value="P:attachment of GPI anchor to protein"/>
    <property type="evidence" value="ECO:0007669"/>
    <property type="project" value="InterPro"/>
</dbReference>
<keyword evidence="5 10" id="KW-0812">Transmembrane</keyword>
<dbReference type="Proteomes" id="UP001209540">
    <property type="component" value="Unassembled WGS sequence"/>
</dbReference>
<comment type="subcellular location">
    <subcellularLocation>
        <location evidence="1">Endoplasmic reticulum membrane</location>
        <topology evidence="1">Multi-pass membrane protein</topology>
    </subcellularLocation>
</comment>
<evidence type="ECO:0000313" key="12">
    <source>
        <dbReference type="Proteomes" id="UP001209540"/>
    </source>
</evidence>
<dbReference type="PANTHER" id="PTHR21072:SF13">
    <property type="entry name" value="GPI TRANSAMIDASE COMPONENT PIG-S"/>
    <property type="match status" value="1"/>
</dbReference>
<evidence type="ECO:0000256" key="2">
    <source>
        <dbReference type="ARBA" id="ARBA00004687"/>
    </source>
</evidence>
<evidence type="ECO:0000256" key="10">
    <source>
        <dbReference type="SAM" id="Phobius"/>
    </source>
</evidence>
<organism evidence="11 12">
    <name type="scientific">Phascolomyces articulosus</name>
    <dbReference type="NCBI Taxonomy" id="60185"/>
    <lineage>
        <taxon>Eukaryota</taxon>
        <taxon>Fungi</taxon>
        <taxon>Fungi incertae sedis</taxon>
        <taxon>Mucoromycota</taxon>
        <taxon>Mucoromycotina</taxon>
        <taxon>Mucoromycetes</taxon>
        <taxon>Mucorales</taxon>
        <taxon>Lichtheimiaceae</taxon>
        <taxon>Phascolomyces</taxon>
    </lineage>
</organism>
<feature type="transmembrane region" description="Helical" evidence="10">
    <location>
        <begin position="508"/>
        <end position="527"/>
    </location>
</feature>
<feature type="transmembrane region" description="Helical" evidence="10">
    <location>
        <begin position="7"/>
        <end position="23"/>
    </location>
</feature>
<evidence type="ECO:0000256" key="5">
    <source>
        <dbReference type="ARBA" id="ARBA00022692"/>
    </source>
</evidence>
<dbReference type="EMBL" id="JAIXMP010000025">
    <property type="protein sequence ID" value="KAI9253843.1"/>
    <property type="molecule type" value="Genomic_DNA"/>
</dbReference>
<reference evidence="11" key="2">
    <citation type="submission" date="2023-02" db="EMBL/GenBank/DDBJ databases">
        <authorList>
            <consortium name="DOE Joint Genome Institute"/>
            <person name="Mondo S.J."/>
            <person name="Chang Y."/>
            <person name="Wang Y."/>
            <person name="Ahrendt S."/>
            <person name="Andreopoulos W."/>
            <person name="Barry K."/>
            <person name="Beard J."/>
            <person name="Benny G.L."/>
            <person name="Blankenship S."/>
            <person name="Bonito G."/>
            <person name="Cuomo C."/>
            <person name="Desiro A."/>
            <person name="Gervers K.A."/>
            <person name="Hundley H."/>
            <person name="Kuo A."/>
            <person name="LaButti K."/>
            <person name="Lang B.F."/>
            <person name="Lipzen A."/>
            <person name="O'Donnell K."/>
            <person name="Pangilinan J."/>
            <person name="Reynolds N."/>
            <person name="Sandor L."/>
            <person name="Smith M.W."/>
            <person name="Tsang A."/>
            <person name="Grigoriev I.V."/>
            <person name="Stajich J.E."/>
            <person name="Spatafora J.W."/>
        </authorList>
    </citation>
    <scope>NUCLEOTIDE SEQUENCE</scope>
    <source>
        <strain evidence="11">RSA 2281</strain>
    </source>
</reference>
<keyword evidence="6" id="KW-0256">Endoplasmic reticulum</keyword>
<comment type="similarity">
    <text evidence="3">Belongs to the PIGS family.</text>
</comment>
<dbReference type="PANTHER" id="PTHR21072">
    <property type="entry name" value="GPI TRANSAMIDASE COMPONENT PIG-S"/>
    <property type="match status" value="1"/>
</dbReference>
<accession>A0AAD5K3V2</accession>